<reference evidence="1" key="2">
    <citation type="journal article" date="2015" name="Fish Shellfish Immunol.">
        <title>Early steps in the European eel (Anguilla anguilla)-Vibrio vulnificus interaction in the gills: Role of the RtxA13 toxin.</title>
        <authorList>
            <person name="Callol A."/>
            <person name="Pajuelo D."/>
            <person name="Ebbesson L."/>
            <person name="Teles M."/>
            <person name="MacKenzie S."/>
            <person name="Amaro C."/>
        </authorList>
    </citation>
    <scope>NUCLEOTIDE SEQUENCE</scope>
</reference>
<accession>A0A0E9QGC5</accession>
<dbReference type="EMBL" id="GBXM01093020">
    <property type="protein sequence ID" value="JAH15557.1"/>
    <property type="molecule type" value="Transcribed_RNA"/>
</dbReference>
<protein>
    <submittedName>
        <fullName evidence="1">Uncharacterized protein</fullName>
    </submittedName>
</protein>
<sequence>MNLNNLATSCLLCFPTGLGDNGKNFLFSQEGDYHRYISLRETAVLFC</sequence>
<reference evidence="1" key="1">
    <citation type="submission" date="2014-11" db="EMBL/GenBank/DDBJ databases">
        <authorList>
            <person name="Amaro Gonzalez C."/>
        </authorList>
    </citation>
    <scope>NUCLEOTIDE SEQUENCE</scope>
</reference>
<organism evidence="1">
    <name type="scientific">Anguilla anguilla</name>
    <name type="common">European freshwater eel</name>
    <name type="synonym">Muraena anguilla</name>
    <dbReference type="NCBI Taxonomy" id="7936"/>
    <lineage>
        <taxon>Eukaryota</taxon>
        <taxon>Metazoa</taxon>
        <taxon>Chordata</taxon>
        <taxon>Craniata</taxon>
        <taxon>Vertebrata</taxon>
        <taxon>Euteleostomi</taxon>
        <taxon>Actinopterygii</taxon>
        <taxon>Neopterygii</taxon>
        <taxon>Teleostei</taxon>
        <taxon>Anguilliformes</taxon>
        <taxon>Anguillidae</taxon>
        <taxon>Anguilla</taxon>
    </lineage>
</organism>
<proteinExistence type="predicted"/>
<evidence type="ECO:0000313" key="1">
    <source>
        <dbReference type="EMBL" id="JAH15557.1"/>
    </source>
</evidence>
<name>A0A0E9QGC5_ANGAN</name>
<dbReference type="AlphaFoldDB" id="A0A0E9QGC5"/>
<dbReference type="EMBL" id="GBXM01092990">
    <property type="protein sequence ID" value="JAH15587.1"/>
    <property type="molecule type" value="Transcribed_RNA"/>
</dbReference>